<dbReference type="Gene3D" id="3.40.50.150">
    <property type="entry name" value="Vaccinia Virus protein VP39"/>
    <property type="match status" value="1"/>
</dbReference>
<evidence type="ECO:0000259" key="1">
    <source>
        <dbReference type="Pfam" id="PF13649"/>
    </source>
</evidence>
<keyword evidence="2" id="KW-0489">Methyltransferase</keyword>
<sequence>MEKNLFKHQVWKSAWDNDPNTSLRIMQRLGQGNYQTEEFKKWAISYDKNSFSHEGRHRSNRILTWIEDQIVSFKDLSVLDIGAASGVFSIPFAEKGANVTAIEPSPELTMMLEKNSMNYSVHVNIIQKPFEEISTDKHNQSYDLVFASMCPAMKDWEMVEKALSFAKKFCYISMMAGPKENDLMDELLPIIDIEPREIGSSDMAYLLQLLYVNGYSYQTIIEKQMKTIKIDIDSAVDNLTEWFIEYGIPVEEKLLKKSEEYLRETYEDEISLKMGGRFGKVLVHLDD</sequence>
<dbReference type="AlphaFoldDB" id="A0A9X3L912"/>
<keyword evidence="2" id="KW-0808">Transferase</keyword>
<protein>
    <submittedName>
        <fullName evidence="2">Class I SAM-dependent methyltransferase</fullName>
    </submittedName>
</protein>
<organism evidence="2 3">
    <name type="scientific">Psychrobacillus psychrodurans</name>
    <dbReference type="NCBI Taxonomy" id="126157"/>
    <lineage>
        <taxon>Bacteria</taxon>
        <taxon>Bacillati</taxon>
        <taxon>Bacillota</taxon>
        <taxon>Bacilli</taxon>
        <taxon>Bacillales</taxon>
        <taxon>Bacillaceae</taxon>
        <taxon>Psychrobacillus</taxon>
    </lineage>
</organism>
<gene>
    <name evidence="2" type="ORF">M9R61_08995</name>
</gene>
<dbReference type="Pfam" id="PF13649">
    <property type="entry name" value="Methyltransf_25"/>
    <property type="match status" value="1"/>
</dbReference>
<dbReference type="InterPro" id="IPR041698">
    <property type="entry name" value="Methyltransf_25"/>
</dbReference>
<dbReference type="CDD" id="cd02440">
    <property type="entry name" value="AdoMet_MTases"/>
    <property type="match status" value="1"/>
</dbReference>
<reference evidence="2" key="1">
    <citation type="submission" date="2022-05" db="EMBL/GenBank/DDBJ databases">
        <authorList>
            <person name="Colautti A."/>
            <person name="Iacumin L."/>
        </authorList>
    </citation>
    <scope>NUCLEOTIDE SEQUENCE</scope>
    <source>
        <strain evidence="2">DSM 30747</strain>
    </source>
</reference>
<accession>A0A9X3L912</accession>
<comment type="caution">
    <text evidence="2">The sequence shown here is derived from an EMBL/GenBank/DDBJ whole genome shotgun (WGS) entry which is preliminary data.</text>
</comment>
<dbReference type="GO" id="GO:0008168">
    <property type="term" value="F:methyltransferase activity"/>
    <property type="evidence" value="ECO:0007669"/>
    <property type="project" value="UniProtKB-KW"/>
</dbReference>
<dbReference type="SUPFAM" id="SSF53335">
    <property type="entry name" value="S-adenosyl-L-methionine-dependent methyltransferases"/>
    <property type="match status" value="1"/>
</dbReference>
<proteinExistence type="predicted"/>
<evidence type="ECO:0000313" key="3">
    <source>
        <dbReference type="Proteomes" id="UP001152172"/>
    </source>
</evidence>
<dbReference type="RefSeq" id="WP_269921832.1">
    <property type="nucleotide sequence ID" value="NZ_JAMKBI010000005.1"/>
</dbReference>
<dbReference type="Proteomes" id="UP001152172">
    <property type="component" value="Unassembled WGS sequence"/>
</dbReference>
<feature type="domain" description="Methyltransferase" evidence="1">
    <location>
        <begin position="78"/>
        <end position="163"/>
    </location>
</feature>
<dbReference type="EMBL" id="JAMKBI010000005">
    <property type="protein sequence ID" value="MCZ8533464.1"/>
    <property type="molecule type" value="Genomic_DNA"/>
</dbReference>
<dbReference type="InterPro" id="IPR029063">
    <property type="entry name" value="SAM-dependent_MTases_sf"/>
</dbReference>
<dbReference type="GO" id="GO:0032259">
    <property type="term" value="P:methylation"/>
    <property type="evidence" value="ECO:0007669"/>
    <property type="project" value="UniProtKB-KW"/>
</dbReference>
<evidence type="ECO:0000313" key="2">
    <source>
        <dbReference type="EMBL" id="MCZ8533464.1"/>
    </source>
</evidence>
<keyword evidence="3" id="KW-1185">Reference proteome</keyword>
<name>A0A9X3L912_9BACI</name>